<evidence type="ECO:0000313" key="9">
    <source>
        <dbReference type="EMBL" id="TGG92903.1"/>
    </source>
</evidence>
<name>A0A4Z0W9T7_9GAMM</name>
<organism evidence="9 10">
    <name type="scientific">Natronospirillum operosum</name>
    <dbReference type="NCBI Taxonomy" id="2759953"/>
    <lineage>
        <taxon>Bacteria</taxon>
        <taxon>Pseudomonadati</taxon>
        <taxon>Pseudomonadota</taxon>
        <taxon>Gammaproteobacteria</taxon>
        <taxon>Oceanospirillales</taxon>
        <taxon>Natronospirillaceae</taxon>
        <taxon>Natronospirillum</taxon>
    </lineage>
</organism>
<dbReference type="Pfam" id="PF13416">
    <property type="entry name" value="SBP_bac_8"/>
    <property type="match status" value="1"/>
</dbReference>
<dbReference type="CDD" id="cd13585">
    <property type="entry name" value="PBP2_TMBP_like"/>
    <property type="match status" value="1"/>
</dbReference>
<keyword evidence="10" id="KW-1185">Reference proteome</keyword>
<evidence type="ECO:0000256" key="3">
    <source>
        <dbReference type="ARBA" id="ARBA00022475"/>
    </source>
</evidence>
<dbReference type="Proteomes" id="UP000297475">
    <property type="component" value="Unassembled WGS sequence"/>
</dbReference>
<dbReference type="GO" id="GO:0042597">
    <property type="term" value="C:periplasmic space"/>
    <property type="evidence" value="ECO:0007669"/>
    <property type="project" value="UniProtKB-SubCell"/>
</dbReference>
<evidence type="ECO:0000256" key="8">
    <source>
        <dbReference type="SAM" id="SignalP"/>
    </source>
</evidence>
<evidence type="ECO:0000256" key="7">
    <source>
        <dbReference type="ARBA" id="ARBA00023288"/>
    </source>
</evidence>
<feature type="signal peptide" evidence="8">
    <location>
        <begin position="1"/>
        <end position="21"/>
    </location>
</feature>
<dbReference type="Gene3D" id="3.40.190.10">
    <property type="entry name" value="Periplasmic binding protein-like II"/>
    <property type="match status" value="1"/>
</dbReference>
<keyword evidence="6" id="KW-0564">Palmitate</keyword>
<dbReference type="SUPFAM" id="SSF53850">
    <property type="entry name" value="Periplasmic binding protein-like II"/>
    <property type="match status" value="1"/>
</dbReference>
<keyword evidence="4 8" id="KW-0732">Signal</keyword>
<feature type="chain" id="PRO_5021230806" evidence="8">
    <location>
        <begin position="22"/>
        <end position="420"/>
    </location>
</feature>
<gene>
    <name evidence="9" type="ORF">E4656_12330</name>
</gene>
<evidence type="ECO:0000256" key="4">
    <source>
        <dbReference type="ARBA" id="ARBA00022729"/>
    </source>
</evidence>
<reference evidence="9 10" key="1">
    <citation type="submission" date="2019-04" db="EMBL/GenBank/DDBJ databases">
        <title>Natronospirillum operosus gen. nov., sp. nov., a haloalkaliphilic satellite isolated from decaying biomass of laboratory culture of cyanobacterium Geitlerinema sp. and proposal of Natronospirillaceae fam. nov. and Saccharospirillaceae fam. nov.</title>
        <authorList>
            <person name="Kevbrin V."/>
            <person name="Boltyanskaya Y."/>
            <person name="Koziaeva V."/>
            <person name="Grouzdev D.S."/>
            <person name="Park M."/>
            <person name="Cho J."/>
        </authorList>
    </citation>
    <scope>NUCLEOTIDE SEQUENCE [LARGE SCALE GENOMIC DNA]</scope>
    <source>
        <strain evidence="9 10">G-116</strain>
    </source>
</reference>
<keyword evidence="7" id="KW-0449">Lipoprotein</keyword>
<keyword evidence="5" id="KW-0472">Membrane</keyword>
<comment type="similarity">
    <text evidence="2">Belongs to the bacterial solute-binding protein 1 family.</text>
</comment>
<dbReference type="PANTHER" id="PTHR43649">
    <property type="entry name" value="ARABINOSE-BINDING PROTEIN-RELATED"/>
    <property type="match status" value="1"/>
</dbReference>
<dbReference type="InterPro" id="IPR050490">
    <property type="entry name" value="Bact_solute-bd_prot1"/>
</dbReference>
<evidence type="ECO:0000256" key="1">
    <source>
        <dbReference type="ARBA" id="ARBA00004418"/>
    </source>
</evidence>
<protein>
    <submittedName>
        <fullName evidence="9">Sugar ABC transporter substrate-binding protein</fullName>
    </submittedName>
</protein>
<dbReference type="OrthoDB" id="9762335at2"/>
<dbReference type="InterPro" id="IPR006059">
    <property type="entry name" value="SBP"/>
</dbReference>
<dbReference type="RefSeq" id="WP_135483575.1">
    <property type="nucleotide sequence ID" value="NZ_SRMF01000004.1"/>
</dbReference>
<evidence type="ECO:0000256" key="6">
    <source>
        <dbReference type="ARBA" id="ARBA00023139"/>
    </source>
</evidence>
<dbReference type="AlphaFoldDB" id="A0A4Z0W9T7"/>
<keyword evidence="3" id="KW-1003">Cell membrane</keyword>
<comment type="subcellular location">
    <subcellularLocation>
        <location evidence="1">Periplasm</location>
    </subcellularLocation>
</comment>
<comment type="caution">
    <text evidence="9">The sequence shown here is derived from an EMBL/GenBank/DDBJ whole genome shotgun (WGS) entry which is preliminary data.</text>
</comment>
<proteinExistence type="inferred from homology"/>
<evidence type="ECO:0000313" key="10">
    <source>
        <dbReference type="Proteomes" id="UP000297475"/>
    </source>
</evidence>
<dbReference type="EMBL" id="SRMF01000004">
    <property type="protein sequence ID" value="TGG92903.1"/>
    <property type="molecule type" value="Genomic_DNA"/>
</dbReference>
<dbReference type="PANTHER" id="PTHR43649:SF33">
    <property type="entry name" value="POLYGALACTURONAN_RHAMNOGALACTURONAN-BINDING PROTEIN YTCQ"/>
    <property type="match status" value="1"/>
</dbReference>
<accession>A0A4Z0W9T7</accession>
<evidence type="ECO:0000256" key="2">
    <source>
        <dbReference type="ARBA" id="ARBA00008520"/>
    </source>
</evidence>
<sequence length="420" mass="46013">MKAVHTLPLISVLMLAPLAQATSITAWVIDGAAERPFFNQAEDTFNERYAEQGISVDIVPIPGYNDAIQSAYRSNDLPDIIMVDGPNMASMVWGGQLQPLDDLVDNSILDDMLRPIIDQGTYGPDGKIYALGPYDSSVVLWGNRAYLEAAGVRIPESIDDAWTYDEFEEALAALAEVDGVRWPLDLKRNYDGEWFSYGFAPFLQSVGSDLIDRDTWTADGTLNSEASVESLERLQSWAQNGWIVPSSAGDNSFFGSKTSALSWVGNWMWPSHREGLGDDLVVIPAPKFGDRAASPNGGWAWAVPSSSTENEALSLFLNHVLSTEQVAKYGEYTGYVPSRHSSLELVPAFAPGGELEIMTQQASDIAVVRPVHPAYPVISNSYGQAIQRILDGANVQQALDRAARRIDEDIEDNMGYPPFN</sequence>
<evidence type="ECO:0000256" key="5">
    <source>
        <dbReference type="ARBA" id="ARBA00023136"/>
    </source>
</evidence>